<organism evidence="1 2">
    <name type="scientific">Sphagnum troendelagicum</name>
    <dbReference type="NCBI Taxonomy" id="128251"/>
    <lineage>
        <taxon>Eukaryota</taxon>
        <taxon>Viridiplantae</taxon>
        <taxon>Streptophyta</taxon>
        <taxon>Embryophyta</taxon>
        <taxon>Bryophyta</taxon>
        <taxon>Sphagnophytina</taxon>
        <taxon>Sphagnopsida</taxon>
        <taxon>Sphagnales</taxon>
        <taxon>Sphagnaceae</taxon>
        <taxon>Sphagnum</taxon>
    </lineage>
</organism>
<sequence length="165" mass="19338">MMSPFRSYMSSSKRRSSDHAVDYRNRVEGFRLIEIPFSPLRACNEQDLIWDIHENPAATEYHQLDFEFCTIAPRDYEIRQEYLRSYTFSKERKLAPEKIKKSLLRLKAAAWAVVACNYRLPLRARMLKETIAIRTSQYLRSGVHFLRPSCMEMPKCSSLMATSAC</sequence>
<accession>A0ABP0U079</accession>
<evidence type="ECO:0000313" key="1">
    <source>
        <dbReference type="EMBL" id="CAK9209552.1"/>
    </source>
</evidence>
<dbReference type="Proteomes" id="UP001497512">
    <property type="component" value="Chromosome 17"/>
</dbReference>
<keyword evidence="2" id="KW-1185">Reference proteome</keyword>
<protein>
    <submittedName>
        <fullName evidence="1">Uncharacterized protein</fullName>
    </submittedName>
</protein>
<evidence type="ECO:0000313" key="2">
    <source>
        <dbReference type="Proteomes" id="UP001497512"/>
    </source>
</evidence>
<name>A0ABP0U079_9BRYO</name>
<reference evidence="1" key="1">
    <citation type="submission" date="2024-02" db="EMBL/GenBank/DDBJ databases">
        <authorList>
            <consortium name="ELIXIR-Norway"/>
            <consortium name="Elixir Norway"/>
        </authorList>
    </citation>
    <scope>NUCLEOTIDE SEQUENCE</scope>
</reference>
<gene>
    <name evidence="1" type="ORF">CSSPTR1EN2_LOCUS9841</name>
</gene>
<dbReference type="EMBL" id="OZ019909">
    <property type="protein sequence ID" value="CAK9209552.1"/>
    <property type="molecule type" value="Genomic_DNA"/>
</dbReference>
<proteinExistence type="predicted"/>